<evidence type="ECO:0000313" key="2">
    <source>
        <dbReference type="EMBL" id="GAV09754.1"/>
    </source>
</evidence>
<keyword evidence="1" id="KW-0472">Membrane</keyword>
<dbReference type="AlphaFoldDB" id="A0A1D1WBR6"/>
<reference evidence="2 3" key="1">
    <citation type="journal article" date="2016" name="Nat. Commun.">
        <title>Extremotolerant tardigrade genome and improved radiotolerance of human cultured cells by tardigrade-unique protein.</title>
        <authorList>
            <person name="Hashimoto T."/>
            <person name="Horikawa D.D."/>
            <person name="Saito Y."/>
            <person name="Kuwahara H."/>
            <person name="Kozuka-Hata H."/>
            <person name="Shin-I T."/>
            <person name="Minakuchi Y."/>
            <person name="Ohishi K."/>
            <person name="Motoyama A."/>
            <person name="Aizu T."/>
            <person name="Enomoto A."/>
            <person name="Kondo K."/>
            <person name="Tanaka S."/>
            <person name="Hara Y."/>
            <person name="Koshikawa S."/>
            <person name="Sagara H."/>
            <person name="Miura T."/>
            <person name="Yokobori S."/>
            <person name="Miyagawa K."/>
            <person name="Suzuki Y."/>
            <person name="Kubo T."/>
            <person name="Oyama M."/>
            <person name="Kohara Y."/>
            <person name="Fujiyama A."/>
            <person name="Arakawa K."/>
            <person name="Katayama T."/>
            <person name="Toyoda A."/>
            <person name="Kunieda T."/>
        </authorList>
    </citation>
    <scope>NUCLEOTIDE SEQUENCE [LARGE SCALE GENOMIC DNA]</scope>
    <source>
        <strain evidence="2 3">YOKOZUNA-1</strain>
    </source>
</reference>
<keyword evidence="1" id="KW-1133">Transmembrane helix</keyword>
<evidence type="ECO:0000256" key="1">
    <source>
        <dbReference type="SAM" id="Phobius"/>
    </source>
</evidence>
<gene>
    <name evidence="2" type="primary">RvY_19240</name>
    <name evidence="2" type="synonym">RvY_19240.2</name>
    <name evidence="2" type="ORF">RvY_19240-2</name>
</gene>
<keyword evidence="1" id="KW-0812">Transmembrane</keyword>
<proteinExistence type="predicted"/>
<organism evidence="2 3">
    <name type="scientific">Ramazzottius varieornatus</name>
    <name type="common">Water bear</name>
    <name type="synonym">Tardigrade</name>
    <dbReference type="NCBI Taxonomy" id="947166"/>
    <lineage>
        <taxon>Eukaryota</taxon>
        <taxon>Metazoa</taxon>
        <taxon>Ecdysozoa</taxon>
        <taxon>Tardigrada</taxon>
        <taxon>Eutardigrada</taxon>
        <taxon>Parachela</taxon>
        <taxon>Hypsibioidea</taxon>
        <taxon>Ramazzottiidae</taxon>
        <taxon>Ramazzottius</taxon>
    </lineage>
</organism>
<feature type="transmembrane region" description="Helical" evidence="1">
    <location>
        <begin position="36"/>
        <end position="57"/>
    </location>
</feature>
<dbReference type="Proteomes" id="UP000186922">
    <property type="component" value="Unassembled WGS sequence"/>
</dbReference>
<comment type="caution">
    <text evidence="2">The sequence shown here is derived from an EMBL/GenBank/DDBJ whole genome shotgun (WGS) entry which is preliminary data.</text>
</comment>
<name>A0A1D1WBR6_RAMVA</name>
<evidence type="ECO:0000313" key="3">
    <source>
        <dbReference type="Proteomes" id="UP000186922"/>
    </source>
</evidence>
<keyword evidence="3" id="KW-1185">Reference proteome</keyword>
<feature type="transmembrane region" description="Helical" evidence="1">
    <location>
        <begin position="77"/>
        <end position="98"/>
    </location>
</feature>
<accession>A0A1D1WBR6</accession>
<sequence length="298" mass="32603">MHPASLLQSLDFSHFETDPSPSSTSRLVPPFTLPGYLQTMTLSCIAFTSLFLTLYYLLSRFTPFRRLDHGKSVARNLAGFLVSGIQAVTATIAGLIIITQTNSDILLAQVSNMYWGSSANWRTLPPAAMDSCVTCQRSTELPSPTFAVTVCSTSKLMVFLAVVVGELVFSCLRRLPSLRLVPNTPHRSSGQEISLCQHKIAPSRVHSPSCLHYSRAHHSVRPQPPRGLHHWLFPLDGGPGHLPAHPERPSWSGSVGYSPLCLQRSADHRQLLCLPAGHFSLYVSSAGPTERHNATSCP</sequence>
<protein>
    <submittedName>
        <fullName evidence="2">Uncharacterized protein</fullName>
    </submittedName>
</protein>
<dbReference type="EMBL" id="BDGG01000026">
    <property type="protein sequence ID" value="GAV09754.1"/>
    <property type="molecule type" value="Genomic_DNA"/>
</dbReference>